<name>A0A087SCK5_AUXPR</name>
<dbReference type="Proteomes" id="UP000028924">
    <property type="component" value="Unassembled WGS sequence"/>
</dbReference>
<accession>A0A087SCK5</accession>
<evidence type="ECO:0000313" key="2">
    <source>
        <dbReference type="Proteomes" id="UP000028924"/>
    </source>
</evidence>
<keyword evidence="2" id="KW-1185">Reference proteome</keyword>
<dbReference type="RefSeq" id="XP_011396331.1">
    <property type="nucleotide sequence ID" value="XM_011398029.1"/>
</dbReference>
<evidence type="ECO:0000313" key="1">
    <source>
        <dbReference type="EMBL" id="KFM23459.1"/>
    </source>
</evidence>
<organism evidence="1 2">
    <name type="scientific">Auxenochlorella protothecoides</name>
    <name type="common">Green microalga</name>
    <name type="synonym">Chlorella protothecoides</name>
    <dbReference type="NCBI Taxonomy" id="3075"/>
    <lineage>
        <taxon>Eukaryota</taxon>
        <taxon>Viridiplantae</taxon>
        <taxon>Chlorophyta</taxon>
        <taxon>core chlorophytes</taxon>
        <taxon>Trebouxiophyceae</taxon>
        <taxon>Chlorellales</taxon>
        <taxon>Chlorellaceae</taxon>
        <taxon>Auxenochlorella</taxon>
    </lineage>
</organism>
<reference evidence="1 2" key="1">
    <citation type="journal article" date="2014" name="BMC Genomics">
        <title>Oil accumulation mechanisms of the oleaginous microalga Chlorella protothecoides revealed through its genome, transcriptomes, and proteomes.</title>
        <authorList>
            <person name="Gao C."/>
            <person name="Wang Y."/>
            <person name="Shen Y."/>
            <person name="Yan D."/>
            <person name="He X."/>
            <person name="Dai J."/>
            <person name="Wu Q."/>
        </authorList>
    </citation>
    <scope>NUCLEOTIDE SEQUENCE [LARGE SCALE GENOMIC DNA]</scope>
    <source>
        <strain evidence="1 2">0710</strain>
    </source>
</reference>
<sequence>MYANRPTYLGCNAAHGCNEGCLWKSKRESSARSKVVIPSHILGRICGRTTHDTKEGVTAI</sequence>
<dbReference type="KEGG" id="apro:F751_6013"/>
<proteinExistence type="predicted"/>
<dbReference type="GeneID" id="23617404"/>
<protein>
    <submittedName>
        <fullName evidence="1">Uncharacterized protein</fullName>
    </submittedName>
</protein>
<gene>
    <name evidence="1" type="ORF">F751_6013</name>
</gene>
<dbReference type="EMBL" id="KL662092">
    <property type="protein sequence ID" value="KFM23459.1"/>
    <property type="molecule type" value="Genomic_DNA"/>
</dbReference>
<dbReference type="AlphaFoldDB" id="A0A087SCK5"/>